<evidence type="ECO:0000313" key="2">
    <source>
        <dbReference type="EMBL" id="QJA81772.1"/>
    </source>
</evidence>
<proteinExistence type="predicted"/>
<dbReference type="EMBL" id="MT141369">
    <property type="protein sequence ID" value="QJA59446.1"/>
    <property type="molecule type" value="Genomic_DNA"/>
</dbReference>
<dbReference type="AlphaFoldDB" id="A0A6M3Y0Z3"/>
<gene>
    <name evidence="2" type="ORF">MM415A00493_0016</name>
    <name evidence="1" type="ORF">MM415B01299_0025</name>
    <name evidence="3" type="ORF">TM448B02965_0010</name>
</gene>
<evidence type="ECO:0000313" key="1">
    <source>
        <dbReference type="EMBL" id="QJA59446.1"/>
    </source>
</evidence>
<sequence length="150" mass="18223">MEVEDTIYSSIPMQLFMIHSIKKPILDGVRTIFNPKASKIDKLRASRKLWKAIQLISKMPEPTVENTWHPNTHNLIRLRDWFFTRCSLDSQRTGLIKRLMDFVIILYDFDPPWRWIFDSLKEEAIDMEWQSREYGRKDKVDYKWWKEKES</sequence>
<dbReference type="EMBL" id="MT142469">
    <property type="protein sequence ID" value="QJA81772.1"/>
    <property type="molecule type" value="Genomic_DNA"/>
</dbReference>
<accession>A0A6M3Y0Z3</accession>
<reference evidence="3" key="1">
    <citation type="submission" date="2020-03" db="EMBL/GenBank/DDBJ databases">
        <title>The deep terrestrial virosphere.</title>
        <authorList>
            <person name="Holmfeldt K."/>
            <person name="Nilsson E."/>
            <person name="Simone D."/>
            <person name="Lopez-Fernandez M."/>
            <person name="Wu X."/>
            <person name="de Brujin I."/>
            <person name="Lundin D."/>
            <person name="Andersson A."/>
            <person name="Bertilsson S."/>
            <person name="Dopson M."/>
        </authorList>
    </citation>
    <scope>NUCLEOTIDE SEQUENCE</scope>
    <source>
        <strain evidence="2">MM415A00493</strain>
        <strain evidence="1">MM415B01299</strain>
        <strain evidence="3">TM448B02965</strain>
    </source>
</reference>
<dbReference type="EMBL" id="MT144978">
    <property type="protein sequence ID" value="QJI02156.1"/>
    <property type="molecule type" value="Genomic_DNA"/>
</dbReference>
<protein>
    <submittedName>
        <fullName evidence="3">Uncharacterized protein</fullName>
    </submittedName>
</protein>
<name>A0A6M3Y0Z3_9ZZZZ</name>
<evidence type="ECO:0000313" key="3">
    <source>
        <dbReference type="EMBL" id="QJI02156.1"/>
    </source>
</evidence>
<organism evidence="3">
    <name type="scientific">viral metagenome</name>
    <dbReference type="NCBI Taxonomy" id="1070528"/>
    <lineage>
        <taxon>unclassified sequences</taxon>
        <taxon>metagenomes</taxon>
        <taxon>organismal metagenomes</taxon>
    </lineage>
</organism>